<dbReference type="Pfam" id="PF01670">
    <property type="entry name" value="Glyco_hydro_12"/>
    <property type="match status" value="1"/>
</dbReference>
<keyword evidence="2" id="KW-0378">Hydrolase</keyword>
<evidence type="ECO:0000313" key="4">
    <source>
        <dbReference type="EMBL" id="CAE7232640.1"/>
    </source>
</evidence>
<comment type="similarity">
    <text evidence="1 2">Belongs to the glycosyl hydrolase 12 (cellulase H) family.</text>
</comment>
<dbReference type="Proteomes" id="UP000663827">
    <property type="component" value="Unassembled WGS sequence"/>
</dbReference>
<feature type="chain" id="PRO_5034046395" evidence="3">
    <location>
        <begin position="20"/>
        <end position="245"/>
    </location>
</feature>
<dbReference type="InterPro" id="IPR013319">
    <property type="entry name" value="GH11/12"/>
</dbReference>
<keyword evidence="2" id="KW-0326">Glycosidase</keyword>
<dbReference type="AlphaFoldDB" id="A0A8H3I6N9"/>
<protein>
    <submittedName>
        <fullName evidence="4">Uncharacterized protein</fullName>
    </submittedName>
</protein>
<gene>
    <name evidence="4" type="ORF">RDB_LOCUS189974</name>
</gene>
<dbReference type="Gene3D" id="2.60.120.180">
    <property type="match status" value="1"/>
</dbReference>
<name>A0A8H3I6N9_9AGAM</name>
<feature type="signal peptide" evidence="3">
    <location>
        <begin position="1"/>
        <end position="19"/>
    </location>
</feature>
<dbReference type="InterPro" id="IPR013320">
    <property type="entry name" value="ConA-like_dom_sf"/>
</dbReference>
<evidence type="ECO:0000256" key="2">
    <source>
        <dbReference type="RuleBase" id="RU361163"/>
    </source>
</evidence>
<keyword evidence="2" id="KW-0624">Polysaccharide degradation</keyword>
<dbReference type="GO" id="GO:0000272">
    <property type="term" value="P:polysaccharide catabolic process"/>
    <property type="evidence" value="ECO:0007669"/>
    <property type="project" value="UniProtKB-KW"/>
</dbReference>
<accession>A0A8H3I6N9</accession>
<reference evidence="4" key="1">
    <citation type="submission" date="2021-01" db="EMBL/GenBank/DDBJ databases">
        <authorList>
            <person name="Kaushik A."/>
        </authorList>
    </citation>
    <scope>NUCLEOTIDE SEQUENCE</scope>
    <source>
        <strain evidence="4">AG5</strain>
    </source>
</reference>
<sequence>MVKFILATALLALSNLSSASPAPAKTEGGPNGRYRLYNNLFGSGAPGTSGSQKTWATFYNGLTIKWETQFHWSGNPSVVKSYANVALRKGLPRRVTAIRSIPTVWEWHPDEAGLPDADVSYDLWLSYNPKSSSASSDSTVEIMIWIGHHIAVPSGMRLTVARIDGRLWTLFKGYVGTWTVYTFVAPSNIYNYHADLKWFLTYLHLSYCVDLNQYLVEVQAGTEPFIGSSKITTTKYRVEVNPPVH</sequence>
<keyword evidence="2" id="KW-0119">Carbohydrate metabolism</keyword>
<evidence type="ECO:0000313" key="5">
    <source>
        <dbReference type="Proteomes" id="UP000663827"/>
    </source>
</evidence>
<dbReference type="PANTHER" id="PTHR34002">
    <property type="entry name" value="BLR1656 PROTEIN"/>
    <property type="match status" value="1"/>
</dbReference>
<evidence type="ECO:0000256" key="3">
    <source>
        <dbReference type="SAM" id="SignalP"/>
    </source>
</evidence>
<dbReference type="EMBL" id="CAJNJQ010006600">
    <property type="protein sequence ID" value="CAE7232640.1"/>
    <property type="molecule type" value="Genomic_DNA"/>
</dbReference>
<dbReference type="InterPro" id="IPR002594">
    <property type="entry name" value="GH12"/>
</dbReference>
<comment type="caution">
    <text evidence="4">The sequence shown here is derived from an EMBL/GenBank/DDBJ whole genome shotgun (WGS) entry which is preliminary data.</text>
</comment>
<organism evidence="4 5">
    <name type="scientific">Rhizoctonia solani</name>
    <dbReference type="NCBI Taxonomy" id="456999"/>
    <lineage>
        <taxon>Eukaryota</taxon>
        <taxon>Fungi</taxon>
        <taxon>Dikarya</taxon>
        <taxon>Basidiomycota</taxon>
        <taxon>Agaricomycotina</taxon>
        <taxon>Agaricomycetes</taxon>
        <taxon>Cantharellales</taxon>
        <taxon>Ceratobasidiaceae</taxon>
        <taxon>Rhizoctonia</taxon>
    </lineage>
</organism>
<dbReference type="SUPFAM" id="SSF49899">
    <property type="entry name" value="Concanavalin A-like lectins/glucanases"/>
    <property type="match status" value="1"/>
</dbReference>
<keyword evidence="3" id="KW-0732">Signal</keyword>
<evidence type="ECO:0000256" key="1">
    <source>
        <dbReference type="ARBA" id="ARBA00005519"/>
    </source>
</evidence>
<dbReference type="PANTHER" id="PTHR34002:SF9">
    <property type="entry name" value="XYLOGLUCAN-SPECIFIC ENDO-BETA-1,4-GLUCANASE A"/>
    <property type="match status" value="1"/>
</dbReference>
<dbReference type="GO" id="GO:0008810">
    <property type="term" value="F:cellulase activity"/>
    <property type="evidence" value="ECO:0007669"/>
    <property type="project" value="InterPro"/>
</dbReference>
<proteinExistence type="inferred from homology"/>